<sequence length="195" mass="20478">MIGLRLLNKANLAWAGTILALFLIIQISVTTGLISPVYQQTLITILINIILAVGLNLIVGFSGQLALGHAGFMAIGAYATGIMTRQTPGLGSFLLSVLVGIILSGIVAFAVGYPTLRLKGDYLAIATLGVGEIIRVAILNMSDLTNGAAGLSGIPIALMDWRLAYLFMVLVVLIISNYINSSHGRTVNGTGSFVY</sequence>
<proteinExistence type="predicted"/>
<feature type="transmembrane region" description="Helical" evidence="6">
    <location>
        <begin position="122"/>
        <end position="141"/>
    </location>
</feature>
<organism evidence="7 8">
    <name type="scientific">Alkalibacterium indicireducens</name>
    <dbReference type="NCBI Taxonomy" id="398758"/>
    <lineage>
        <taxon>Bacteria</taxon>
        <taxon>Bacillati</taxon>
        <taxon>Bacillota</taxon>
        <taxon>Bacilli</taxon>
        <taxon>Lactobacillales</taxon>
        <taxon>Carnobacteriaceae</taxon>
        <taxon>Alkalibacterium</taxon>
    </lineage>
</organism>
<dbReference type="PANTHER" id="PTHR30482">
    <property type="entry name" value="HIGH-AFFINITY BRANCHED-CHAIN AMINO ACID TRANSPORT SYSTEM PERMEASE"/>
    <property type="match status" value="1"/>
</dbReference>
<gene>
    <name evidence="7" type="ORF">GCM10008936_04520</name>
</gene>
<dbReference type="InterPro" id="IPR001851">
    <property type="entry name" value="ABC_transp_permease"/>
</dbReference>
<evidence type="ECO:0000256" key="2">
    <source>
        <dbReference type="ARBA" id="ARBA00022475"/>
    </source>
</evidence>
<dbReference type="InterPro" id="IPR043428">
    <property type="entry name" value="LivM-like"/>
</dbReference>
<evidence type="ECO:0000313" key="8">
    <source>
        <dbReference type="Proteomes" id="UP001410648"/>
    </source>
</evidence>
<feature type="transmembrane region" description="Helical" evidence="6">
    <location>
        <begin position="66"/>
        <end position="84"/>
    </location>
</feature>
<feature type="transmembrane region" description="Helical" evidence="6">
    <location>
        <begin position="90"/>
        <end position="110"/>
    </location>
</feature>
<dbReference type="PANTHER" id="PTHR30482:SF10">
    <property type="entry name" value="HIGH-AFFINITY BRANCHED-CHAIN AMINO ACID TRANSPORT PROTEIN BRAE"/>
    <property type="match status" value="1"/>
</dbReference>
<dbReference type="CDD" id="cd06581">
    <property type="entry name" value="TM_PBP1_LivM_like"/>
    <property type="match status" value="1"/>
</dbReference>
<accession>A0ABN1AIF6</accession>
<evidence type="ECO:0000313" key="7">
    <source>
        <dbReference type="EMBL" id="GAA0477287.1"/>
    </source>
</evidence>
<dbReference type="Pfam" id="PF02653">
    <property type="entry name" value="BPD_transp_2"/>
    <property type="match status" value="1"/>
</dbReference>
<comment type="caution">
    <text evidence="7">The sequence shown here is derived from an EMBL/GenBank/DDBJ whole genome shotgun (WGS) entry which is preliminary data.</text>
</comment>
<keyword evidence="5 6" id="KW-0472">Membrane</keyword>
<reference evidence="7 8" key="1">
    <citation type="journal article" date="2019" name="Int. J. Syst. Evol. Microbiol.">
        <title>The Global Catalogue of Microorganisms (GCM) 10K type strain sequencing project: providing services to taxonomists for standard genome sequencing and annotation.</title>
        <authorList>
            <consortium name="The Broad Institute Genomics Platform"/>
            <consortium name="The Broad Institute Genome Sequencing Center for Infectious Disease"/>
            <person name="Wu L."/>
            <person name="Ma J."/>
        </authorList>
    </citation>
    <scope>NUCLEOTIDE SEQUENCE [LARGE SCALE GENOMIC DNA]</scope>
    <source>
        <strain evidence="7 8">JCM 14232</strain>
    </source>
</reference>
<comment type="subcellular location">
    <subcellularLocation>
        <location evidence="1">Cell membrane</location>
        <topology evidence="1">Multi-pass membrane protein</topology>
    </subcellularLocation>
</comment>
<evidence type="ECO:0000256" key="6">
    <source>
        <dbReference type="SAM" id="Phobius"/>
    </source>
</evidence>
<evidence type="ECO:0000256" key="4">
    <source>
        <dbReference type="ARBA" id="ARBA00022989"/>
    </source>
</evidence>
<keyword evidence="2" id="KW-1003">Cell membrane</keyword>
<feature type="transmembrane region" description="Helical" evidence="6">
    <location>
        <begin position="12"/>
        <end position="34"/>
    </location>
</feature>
<keyword evidence="4 6" id="KW-1133">Transmembrane helix</keyword>
<keyword evidence="3 6" id="KW-0812">Transmembrane</keyword>
<evidence type="ECO:0000256" key="5">
    <source>
        <dbReference type="ARBA" id="ARBA00023136"/>
    </source>
</evidence>
<evidence type="ECO:0008006" key="9">
    <source>
        <dbReference type="Google" id="ProtNLM"/>
    </source>
</evidence>
<keyword evidence="8" id="KW-1185">Reference proteome</keyword>
<evidence type="ECO:0000256" key="1">
    <source>
        <dbReference type="ARBA" id="ARBA00004651"/>
    </source>
</evidence>
<feature type="transmembrane region" description="Helical" evidence="6">
    <location>
        <begin position="40"/>
        <end position="59"/>
    </location>
</feature>
<dbReference type="EMBL" id="BAAADA010000036">
    <property type="protein sequence ID" value="GAA0477287.1"/>
    <property type="molecule type" value="Genomic_DNA"/>
</dbReference>
<dbReference type="Proteomes" id="UP001410648">
    <property type="component" value="Unassembled WGS sequence"/>
</dbReference>
<feature type="transmembrane region" description="Helical" evidence="6">
    <location>
        <begin position="161"/>
        <end position="179"/>
    </location>
</feature>
<protein>
    <recommendedName>
        <fullName evidence="9">Branched-chain amino acid transport system / permease component</fullName>
    </recommendedName>
</protein>
<evidence type="ECO:0000256" key="3">
    <source>
        <dbReference type="ARBA" id="ARBA00022692"/>
    </source>
</evidence>
<name>A0ABN1AIF6_9LACT</name>
<dbReference type="RefSeq" id="WP_346023959.1">
    <property type="nucleotide sequence ID" value="NZ_BAAADA010000036.1"/>
</dbReference>